<keyword evidence="2 4" id="KW-0863">Zinc-finger</keyword>
<accession>A0A8T0BW27</accession>
<reference evidence="6" key="1">
    <citation type="submission" date="2020-08" db="EMBL/GenBank/DDBJ databases">
        <title>Chromosome-level assembly of Southern catfish (Silurus meridionalis) provides insights into visual adaptation to the nocturnal and benthic lifestyles.</title>
        <authorList>
            <person name="Zhang Y."/>
            <person name="Wang D."/>
            <person name="Peng Z."/>
        </authorList>
    </citation>
    <scope>NUCLEOTIDE SEQUENCE</scope>
    <source>
        <strain evidence="6">SWU-2019-XX</strain>
        <tissue evidence="6">Muscle</tissue>
    </source>
</reference>
<sequence>MSYNREDCYFFFTSTCIKGDHCKFRHSEAARGCKIICNNWLENRCFRRDCMLRHSYMTGYRKMKSNRHNPVKNHRNLSYKIKLNRQEEKNVTLKTEKSERTVLQNYHDGIAKITEAMEKLKLDDGDEVDLYVRYQKISAKYLFPLPNISYAMLVKL</sequence>
<evidence type="ECO:0000313" key="7">
    <source>
        <dbReference type="Proteomes" id="UP000606274"/>
    </source>
</evidence>
<evidence type="ECO:0000256" key="3">
    <source>
        <dbReference type="ARBA" id="ARBA00022833"/>
    </source>
</evidence>
<organism evidence="6 7">
    <name type="scientific">Silurus meridionalis</name>
    <name type="common">Southern catfish</name>
    <name type="synonym">Silurus soldatovi meridionalis</name>
    <dbReference type="NCBI Taxonomy" id="175797"/>
    <lineage>
        <taxon>Eukaryota</taxon>
        <taxon>Metazoa</taxon>
        <taxon>Chordata</taxon>
        <taxon>Craniata</taxon>
        <taxon>Vertebrata</taxon>
        <taxon>Euteleostomi</taxon>
        <taxon>Actinopterygii</taxon>
        <taxon>Neopterygii</taxon>
        <taxon>Teleostei</taxon>
        <taxon>Ostariophysi</taxon>
        <taxon>Siluriformes</taxon>
        <taxon>Siluridae</taxon>
        <taxon>Silurus</taxon>
    </lineage>
</organism>
<dbReference type="PANTHER" id="PTHR15725:SF14">
    <property type="entry name" value="ZINC FINGER CCCH DOMAIN-CONTAINING PROTEIN 11A"/>
    <property type="match status" value="1"/>
</dbReference>
<dbReference type="EMBL" id="JABFDY010000001">
    <property type="protein sequence ID" value="KAF7711224.1"/>
    <property type="molecule type" value="Genomic_DNA"/>
</dbReference>
<dbReference type="OrthoDB" id="5395350at2759"/>
<dbReference type="AlphaFoldDB" id="A0A8T0BW27"/>
<evidence type="ECO:0000256" key="1">
    <source>
        <dbReference type="ARBA" id="ARBA00022723"/>
    </source>
</evidence>
<dbReference type="Gene3D" id="4.10.1000.10">
    <property type="entry name" value="Zinc finger, CCCH-type"/>
    <property type="match status" value="1"/>
</dbReference>
<feature type="zinc finger region" description="C3H1-type" evidence="4">
    <location>
        <begin position="2"/>
        <end position="29"/>
    </location>
</feature>
<keyword evidence="7" id="KW-1185">Reference proteome</keyword>
<dbReference type="PANTHER" id="PTHR15725">
    <property type="entry name" value="ZN-FINGER, C-X8-C-X5-C-X3-H TYPE-CONTAINING"/>
    <property type="match status" value="1"/>
</dbReference>
<dbReference type="InterPro" id="IPR036855">
    <property type="entry name" value="Znf_CCCH_sf"/>
</dbReference>
<protein>
    <recommendedName>
        <fullName evidence="5">C3H1-type domain-containing protein</fullName>
    </recommendedName>
</protein>
<dbReference type="GO" id="GO:0008270">
    <property type="term" value="F:zinc ion binding"/>
    <property type="evidence" value="ECO:0007669"/>
    <property type="project" value="UniProtKB-KW"/>
</dbReference>
<evidence type="ECO:0000256" key="2">
    <source>
        <dbReference type="ARBA" id="ARBA00022771"/>
    </source>
</evidence>
<dbReference type="SMART" id="SM00356">
    <property type="entry name" value="ZnF_C3H1"/>
    <property type="match status" value="2"/>
</dbReference>
<dbReference type="InterPro" id="IPR000571">
    <property type="entry name" value="Znf_CCCH"/>
</dbReference>
<dbReference type="Proteomes" id="UP000606274">
    <property type="component" value="Unassembled WGS sequence"/>
</dbReference>
<dbReference type="InterPro" id="IPR041686">
    <property type="entry name" value="Znf-CCCH_3"/>
</dbReference>
<evidence type="ECO:0000256" key="4">
    <source>
        <dbReference type="PROSITE-ProRule" id="PRU00723"/>
    </source>
</evidence>
<keyword evidence="3 4" id="KW-0862">Zinc</keyword>
<dbReference type="PROSITE" id="PS50103">
    <property type="entry name" value="ZF_C3H1"/>
    <property type="match status" value="1"/>
</dbReference>
<feature type="domain" description="C3H1-type" evidence="5">
    <location>
        <begin position="2"/>
        <end position="29"/>
    </location>
</feature>
<gene>
    <name evidence="6" type="ORF">HF521_000235</name>
</gene>
<keyword evidence="1 4" id="KW-0479">Metal-binding</keyword>
<evidence type="ECO:0000313" key="6">
    <source>
        <dbReference type="EMBL" id="KAF7711224.1"/>
    </source>
</evidence>
<evidence type="ECO:0000259" key="5">
    <source>
        <dbReference type="PROSITE" id="PS50103"/>
    </source>
</evidence>
<name>A0A8T0BW27_SILME</name>
<proteinExistence type="predicted"/>
<dbReference type="Pfam" id="PF15663">
    <property type="entry name" value="zf-CCCH_3"/>
    <property type="match status" value="1"/>
</dbReference>
<dbReference type="SUPFAM" id="SSF90229">
    <property type="entry name" value="CCCH zinc finger"/>
    <property type="match status" value="1"/>
</dbReference>
<comment type="caution">
    <text evidence="6">The sequence shown here is derived from an EMBL/GenBank/DDBJ whole genome shotgun (WGS) entry which is preliminary data.</text>
</comment>